<feature type="domain" description="EF-hand" evidence="3">
    <location>
        <begin position="176"/>
        <end position="211"/>
    </location>
</feature>
<dbReference type="Pfam" id="PF13202">
    <property type="entry name" value="EF-hand_5"/>
    <property type="match status" value="1"/>
</dbReference>
<dbReference type="SMART" id="SM00054">
    <property type="entry name" value="EFh"/>
    <property type="match status" value="2"/>
</dbReference>
<dbReference type="HOGENOM" id="CLU_114708_0_0_1"/>
<dbReference type="GO" id="GO:0005509">
    <property type="term" value="F:calcium ion binding"/>
    <property type="evidence" value="ECO:0007669"/>
    <property type="project" value="InterPro"/>
</dbReference>
<feature type="compositionally biased region" description="Low complexity" evidence="2">
    <location>
        <begin position="128"/>
        <end position="137"/>
    </location>
</feature>
<dbReference type="PaxDb" id="65489-OBART12G10860.1"/>
<dbReference type="Gramene" id="OBART12G10860.1">
    <property type="protein sequence ID" value="OBART12G10860.1"/>
    <property type="gene ID" value="OBART12G10860"/>
</dbReference>
<keyword evidence="1" id="KW-0106">Calcium</keyword>
<sequence>MGNEHVGVEPNQLTATAKNARAISHYENAGEGGGEGLLPLEPAAGLHKIFLRFDLDGDGSLTKLELDMLLRSLGLGPAAGTRSMPSSPPWSSARSFARSISVRPPGTRSMPSSPERARSISVRPPGTRSMPSSPAWSSARSSAYSASVRQSTVDFNVLASFLTELIVGPCRPTVTLDQAEVAEALRAFDCDGNGFISATELARSIADTVTPTLTASSSFYLTLGPIIH</sequence>
<evidence type="ECO:0000313" key="4">
    <source>
        <dbReference type="EnsemblPlants" id="OBART12G10860.1"/>
    </source>
</evidence>
<dbReference type="AlphaFoldDB" id="A0A0D3HU35"/>
<evidence type="ECO:0000256" key="1">
    <source>
        <dbReference type="ARBA" id="ARBA00022837"/>
    </source>
</evidence>
<protein>
    <recommendedName>
        <fullName evidence="3">EF-hand domain-containing protein</fullName>
    </recommendedName>
</protein>
<evidence type="ECO:0000259" key="3">
    <source>
        <dbReference type="PROSITE" id="PS50222"/>
    </source>
</evidence>
<dbReference type="STRING" id="65489.A0A0D3HU35"/>
<dbReference type="Proteomes" id="UP000026960">
    <property type="component" value="Chromosome 12"/>
</dbReference>
<dbReference type="Pfam" id="PF13405">
    <property type="entry name" value="EF-hand_6"/>
    <property type="match status" value="1"/>
</dbReference>
<accession>A0A0D3HU35</accession>
<evidence type="ECO:0000313" key="5">
    <source>
        <dbReference type="Proteomes" id="UP000026960"/>
    </source>
</evidence>
<keyword evidence="5" id="KW-1185">Reference proteome</keyword>
<dbReference type="PROSITE" id="PS00018">
    <property type="entry name" value="EF_HAND_1"/>
    <property type="match status" value="2"/>
</dbReference>
<dbReference type="EnsemblPlants" id="OBART12G10860.1">
    <property type="protein sequence ID" value="OBART12G10860.1"/>
    <property type="gene ID" value="OBART12G10860"/>
</dbReference>
<organism evidence="4">
    <name type="scientific">Oryza barthii</name>
    <dbReference type="NCBI Taxonomy" id="65489"/>
    <lineage>
        <taxon>Eukaryota</taxon>
        <taxon>Viridiplantae</taxon>
        <taxon>Streptophyta</taxon>
        <taxon>Embryophyta</taxon>
        <taxon>Tracheophyta</taxon>
        <taxon>Spermatophyta</taxon>
        <taxon>Magnoliopsida</taxon>
        <taxon>Liliopsida</taxon>
        <taxon>Poales</taxon>
        <taxon>Poaceae</taxon>
        <taxon>BOP clade</taxon>
        <taxon>Oryzoideae</taxon>
        <taxon>Oryzeae</taxon>
        <taxon>Oryzinae</taxon>
        <taxon>Oryza</taxon>
    </lineage>
</organism>
<dbReference type="SUPFAM" id="SSF47473">
    <property type="entry name" value="EF-hand"/>
    <property type="match status" value="1"/>
</dbReference>
<evidence type="ECO:0000256" key="2">
    <source>
        <dbReference type="SAM" id="MobiDB-lite"/>
    </source>
</evidence>
<dbReference type="Gene3D" id="1.10.238.10">
    <property type="entry name" value="EF-hand"/>
    <property type="match status" value="2"/>
</dbReference>
<name>A0A0D3HU35_9ORYZ</name>
<feature type="region of interest" description="Disordered" evidence="2">
    <location>
        <begin position="101"/>
        <end position="137"/>
    </location>
</feature>
<dbReference type="InterPro" id="IPR011992">
    <property type="entry name" value="EF-hand-dom_pair"/>
</dbReference>
<feature type="domain" description="EF-hand" evidence="3">
    <location>
        <begin position="41"/>
        <end position="76"/>
    </location>
</feature>
<proteinExistence type="predicted"/>
<dbReference type="InterPro" id="IPR002048">
    <property type="entry name" value="EF_hand_dom"/>
</dbReference>
<reference evidence="4" key="1">
    <citation type="journal article" date="2009" name="Rice">
        <title>De Novo Next Generation Sequencing of Plant Genomes.</title>
        <authorList>
            <person name="Rounsley S."/>
            <person name="Marri P.R."/>
            <person name="Yu Y."/>
            <person name="He R."/>
            <person name="Sisneros N."/>
            <person name="Goicoechea J.L."/>
            <person name="Lee S.J."/>
            <person name="Angelova A."/>
            <person name="Kudrna D."/>
            <person name="Luo M."/>
            <person name="Affourtit J."/>
            <person name="Desany B."/>
            <person name="Knight J."/>
            <person name="Niazi F."/>
            <person name="Egholm M."/>
            <person name="Wing R.A."/>
        </authorList>
    </citation>
    <scope>NUCLEOTIDE SEQUENCE [LARGE SCALE GENOMIC DNA]</scope>
    <source>
        <strain evidence="4">cv. IRGC 105608</strain>
    </source>
</reference>
<dbReference type="PROSITE" id="PS50222">
    <property type="entry name" value="EF_HAND_2"/>
    <property type="match status" value="2"/>
</dbReference>
<reference evidence="4" key="2">
    <citation type="submission" date="2015-03" db="UniProtKB">
        <authorList>
            <consortium name="EnsemblPlants"/>
        </authorList>
    </citation>
    <scope>IDENTIFICATION</scope>
</reference>
<dbReference type="InterPro" id="IPR018247">
    <property type="entry name" value="EF_Hand_1_Ca_BS"/>
</dbReference>